<feature type="transmembrane region" description="Helical" evidence="7">
    <location>
        <begin position="384"/>
        <end position="404"/>
    </location>
</feature>
<protein>
    <submittedName>
        <fullName evidence="9">Spore germination protein</fullName>
    </submittedName>
    <submittedName>
        <fullName evidence="8">Spore gernimation protein</fullName>
    </submittedName>
</protein>
<keyword evidence="5 6" id="KW-0472">Membrane</keyword>
<evidence type="ECO:0000256" key="6">
    <source>
        <dbReference type="PIRNR" id="PIRNR005690"/>
    </source>
</evidence>
<dbReference type="RefSeq" id="WP_048353362.1">
    <property type="nucleotide sequence ID" value="NZ_CP023481.1"/>
</dbReference>
<evidence type="ECO:0000256" key="2">
    <source>
        <dbReference type="ARBA" id="ARBA00005278"/>
    </source>
</evidence>
<evidence type="ECO:0000256" key="1">
    <source>
        <dbReference type="ARBA" id="ARBA00004141"/>
    </source>
</evidence>
<sequence length="491" mass="55775">MFRKYRLTTIDHISGAKTALSTESVQEAIKGMADAKVEEHETESGQKAVFYFINTIIDGGLLQQAIIKPLINCSEETVYLSLKSLVSNVLHVESFAEAKEQLMSGSVLIHDPLEQQWFAIPVENQLGRPIESSLTETVIYGPKDSFTEQIGINLSLIRRRLPLTNLKTESLTAGTLSKTSVMIVYIAGLTNREFVEDVKKRISEIDFDTVFDSAQLAELIEDHHYSIFPQFQQTERPDICVYNLSIGKITILVDNTPYALNAPITFFHLFHSPEDYTIRWPISSFLRCLRYFSFFLSIMLIPIYVALSTHHYHMIPLQILFVLIESRSKVPFNPFWEAVLMLIVIEIIKEASVRMPVKSSSTLGVISGIIIGEAAVQAGFVSKVLIVLVGISTVASFLVPNYMVAKGYTLMHFIMLVLTACLGFFGMIFGLIALFVHLNGLTSLKQPYFAPFSPLYLRDWLDLFIRSPLIWLKRRPEFLHPLHKWRFGKRR</sequence>
<reference evidence="8 10" key="1">
    <citation type="journal article" date="2015" name="Int. J. Syst. Evol. Microbiol.">
        <title>Bacillus glycinifermentans sp. nov., isolated from fermented soybean paste.</title>
        <authorList>
            <person name="Kim S.J."/>
            <person name="Dunlap C.A."/>
            <person name="Kwon S.W."/>
            <person name="Rooney A.P."/>
        </authorList>
    </citation>
    <scope>NUCLEOTIDE SEQUENCE [LARGE SCALE GENOMIC DNA]</scope>
    <source>
        <strain evidence="8 10">GO-13</strain>
    </source>
</reference>
<evidence type="ECO:0000313" key="11">
    <source>
        <dbReference type="Proteomes" id="UP001341297"/>
    </source>
</evidence>
<dbReference type="EMBL" id="LECW02000022">
    <property type="protein sequence ID" value="KRT93207.1"/>
    <property type="molecule type" value="Genomic_DNA"/>
</dbReference>
<dbReference type="PANTHER" id="PTHR22550">
    <property type="entry name" value="SPORE GERMINATION PROTEIN"/>
    <property type="match status" value="1"/>
</dbReference>
<dbReference type="Pfam" id="PF03323">
    <property type="entry name" value="GerA"/>
    <property type="match status" value="1"/>
</dbReference>
<reference evidence="8" key="2">
    <citation type="submission" date="2015-10" db="EMBL/GenBank/DDBJ databases">
        <authorList>
            <person name="Gilbert D.G."/>
        </authorList>
    </citation>
    <scope>NUCLEOTIDE SEQUENCE</scope>
    <source>
        <strain evidence="8">GO-13</strain>
    </source>
</reference>
<keyword evidence="4 7" id="KW-1133">Transmembrane helix</keyword>
<dbReference type="GO" id="GO:0009847">
    <property type="term" value="P:spore germination"/>
    <property type="evidence" value="ECO:0007669"/>
    <property type="project" value="UniProtKB-UniRule"/>
</dbReference>
<evidence type="ECO:0000256" key="4">
    <source>
        <dbReference type="ARBA" id="ARBA00022989"/>
    </source>
</evidence>
<feature type="transmembrane region" description="Helical" evidence="7">
    <location>
        <begin position="288"/>
        <end position="307"/>
    </location>
</feature>
<dbReference type="GO" id="GO:0005886">
    <property type="term" value="C:plasma membrane"/>
    <property type="evidence" value="ECO:0007669"/>
    <property type="project" value="UniProtKB-SubCell"/>
</dbReference>
<comment type="subcellular location">
    <subcellularLocation>
        <location evidence="6">Cell membrane</location>
    </subcellularLocation>
    <subcellularLocation>
        <location evidence="1">Membrane</location>
        <topology evidence="1">Multi-pass membrane protein</topology>
    </subcellularLocation>
</comment>
<organism evidence="8 10">
    <name type="scientific">Bacillus glycinifermentans</name>
    <dbReference type="NCBI Taxonomy" id="1664069"/>
    <lineage>
        <taxon>Bacteria</taxon>
        <taxon>Bacillati</taxon>
        <taxon>Bacillota</taxon>
        <taxon>Bacilli</taxon>
        <taxon>Bacillales</taxon>
        <taxon>Bacillaceae</taxon>
        <taxon>Bacillus</taxon>
    </lineage>
</organism>
<evidence type="ECO:0000313" key="8">
    <source>
        <dbReference type="EMBL" id="KRT93207.1"/>
    </source>
</evidence>
<evidence type="ECO:0000256" key="7">
    <source>
        <dbReference type="SAM" id="Phobius"/>
    </source>
</evidence>
<evidence type="ECO:0000313" key="9">
    <source>
        <dbReference type="EMBL" id="MEC0487614.1"/>
    </source>
</evidence>
<dbReference type="EMBL" id="JARRTL010000034">
    <property type="protein sequence ID" value="MEC0487614.1"/>
    <property type="molecule type" value="Genomic_DNA"/>
</dbReference>
<dbReference type="PIRSF" id="PIRSF005690">
    <property type="entry name" value="GerBA"/>
    <property type="match status" value="1"/>
</dbReference>
<gene>
    <name evidence="8" type="ORF">AB447_219875</name>
    <name evidence="9" type="ORF">P8828_22980</name>
</gene>
<dbReference type="OrthoDB" id="9772630at2"/>
<dbReference type="Proteomes" id="UP000036168">
    <property type="component" value="Unassembled WGS sequence"/>
</dbReference>
<comment type="caution">
    <text evidence="8">The sequence shown here is derived from an EMBL/GenBank/DDBJ whole genome shotgun (WGS) entry which is preliminary data.</text>
</comment>
<dbReference type="InterPro" id="IPR050768">
    <property type="entry name" value="UPF0353/GerABKA_families"/>
</dbReference>
<feature type="transmembrane region" description="Helical" evidence="7">
    <location>
        <begin position="413"/>
        <end position="436"/>
    </location>
</feature>
<dbReference type="AlphaFoldDB" id="A0A0T6BNH5"/>
<evidence type="ECO:0000256" key="3">
    <source>
        <dbReference type="ARBA" id="ARBA00022692"/>
    </source>
</evidence>
<dbReference type="Proteomes" id="UP001341297">
    <property type="component" value="Unassembled WGS sequence"/>
</dbReference>
<name>A0A0T6BNH5_9BACI</name>
<proteinExistence type="inferred from homology"/>
<accession>A0A0T6BNH5</accession>
<keyword evidence="3 7" id="KW-0812">Transmembrane</keyword>
<dbReference type="InterPro" id="IPR004995">
    <property type="entry name" value="Spore_Ger"/>
</dbReference>
<reference evidence="9 11" key="3">
    <citation type="submission" date="2023-03" db="EMBL/GenBank/DDBJ databases">
        <title>Agriculturally important microbes genome sequencing.</title>
        <authorList>
            <person name="Dunlap C."/>
        </authorList>
    </citation>
    <scope>NUCLEOTIDE SEQUENCE [LARGE SCALE GENOMIC DNA]</scope>
    <source>
        <strain evidence="9 11">CBP-3203</strain>
    </source>
</reference>
<dbReference type="STRING" id="1664069.BGLY_1211"/>
<dbReference type="PANTHER" id="PTHR22550:SF5">
    <property type="entry name" value="LEUCINE ZIPPER PROTEIN 4"/>
    <property type="match status" value="1"/>
</dbReference>
<keyword evidence="11" id="KW-1185">Reference proteome</keyword>
<evidence type="ECO:0000313" key="10">
    <source>
        <dbReference type="Proteomes" id="UP000036168"/>
    </source>
</evidence>
<evidence type="ECO:0000256" key="5">
    <source>
        <dbReference type="ARBA" id="ARBA00023136"/>
    </source>
</evidence>
<comment type="similarity">
    <text evidence="2 6">Belongs to the GerABKA family.</text>
</comment>